<proteinExistence type="predicted"/>
<protein>
    <submittedName>
        <fullName evidence="1">Uncharacterized protein</fullName>
    </submittedName>
</protein>
<sequence>MKFSTFAVSLTGLIGPTLAAPNQGEVQSYTVDAVAKIISPASGLETRANVQTQAGTIYRDGNGVCRTIFVLQVTERLLQAFDNSGVNLAQAVLSEILRYGRENNFSAIVRRNLWDAEFDAAAKILSGQTFMSLAITARGSIDGITGVTLLLQDWLEQSGNMYFGVKEVANALAHNKRSGADSGLEERKAPPQFCNGGWSGFYNALVVKDPSPVSVKANC</sequence>
<accession>A0ACC1N7P7</accession>
<evidence type="ECO:0000313" key="2">
    <source>
        <dbReference type="Proteomes" id="UP001143910"/>
    </source>
</evidence>
<organism evidence="1 2">
    <name type="scientific">Zarea fungicola</name>
    <dbReference type="NCBI Taxonomy" id="93591"/>
    <lineage>
        <taxon>Eukaryota</taxon>
        <taxon>Fungi</taxon>
        <taxon>Dikarya</taxon>
        <taxon>Ascomycota</taxon>
        <taxon>Pezizomycotina</taxon>
        <taxon>Sordariomycetes</taxon>
        <taxon>Hypocreomycetidae</taxon>
        <taxon>Hypocreales</taxon>
        <taxon>Cordycipitaceae</taxon>
        <taxon>Zarea</taxon>
    </lineage>
</organism>
<keyword evidence="2" id="KW-1185">Reference proteome</keyword>
<name>A0ACC1N7P7_9HYPO</name>
<dbReference type="EMBL" id="JANJQO010000783">
    <property type="protein sequence ID" value="KAJ2974813.1"/>
    <property type="molecule type" value="Genomic_DNA"/>
</dbReference>
<dbReference type="Proteomes" id="UP001143910">
    <property type="component" value="Unassembled WGS sequence"/>
</dbReference>
<evidence type="ECO:0000313" key="1">
    <source>
        <dbReference type="EMBL" id="KAJ2974813.1"/>
    </source>
</evidence>
<reference evidence="1" key="1">
    <citation type="submission" date="2022-08" db="EMBL/GenBank/DDBJ databases">
        <title>Genome Sequence of Lecanicillium fungicola.</title>
        <authorList>
            <person name="Buettner E."/>
        </authorList>
    </citation>
    <scope>NUCLEOTIDE SEQUENCE</scope>
    <source>
        <strain evidence="1">Babe33</strain>
    </source>
</reference>
<gene>
    <name evidence="1" type="ORF">NQ176_g5861</name>
</gene>
<comment type="caution">
    <text evidence="1">The sequence shown here is derived from an EMBL/GenBank/DDBJ whole genome shotgun (WGS) entry which is preliminary data.</text>
</comment>